<evidence type="ECO:0000313" key="6">
    <source>
        <dbReference type="EMBL" id="MWG36271.1"/>
    </source>
</evidence>
<evidence type="ECO:0000259" key="5">
    <source>
        <dbReference type="Pfam" id="PF26238"/>
    </source>
</evidence>
<feature type="domain" description="DUF8054" evidence="5">
    <location>
        <begin position="117"/>
        <end position="223"/>
    </location>
</feature>
<dbReference type="RefSeq" id="WP_158205934.1">
    <property type="nucleotide sequence ID" value="NZ_WSZK01000034.1"/>
</dbReference>
<evidence type="ECO:0000259" key="3">
    <source>
        <dbReference type="Pfam" id="PF26236"/>
    </source>
</evidence>
<proteinExistence type="predicted"/>
<evidence type="ECO:0000256" key="2">
    <source>
        <dbReference type="SAM" id="Phobius"/>
    </source>
</evidence>
<keyword evidence="2" id="KW-0812">Transmembrane</keyword>
<dbReference type="Proteomes" id="UP000451471">
    <property type="component" value="Unassembled WGS sequence"/>
</dbReference>
<feature type="domain" description="DUF8054" evidence="4">
    <location>
        <begin position="231"/>
        <end position="274"/>
    </location>
</feature>
<evidence type="ECO:0000256" key="1">
    <source>
        <dbReference type="SAM" id="MobiDB-lite"/>
    </source>
</evidence>
<feature type="region of interest" description="Disordered" evidence="1">
    <location>
        <begin position="89"/>
        <end position="109"/>
    </location>
</feature>
<dbReference type="EMBL" id="WSZK01000034">
    <property type="protein sequence ID" value="MWG36271.1"/>
    <property type="molecule type" value="Genomic_DNA"/>
</dbReference>
<keyword evidence="7" id="KW-1185">Reference proteome</keyword>
<evidence type="ECO:0000313" key="7">
    <source>
        <dbReference type="Proteomes" id="UP000451471"/>
    </source>
</evidence>
<dbReference type="InterPro" id="IPR058675">
    <property type="entry name" value="DUF8054_C"/>
</dbReference>
<sequence>MSSLDAIRRPEHTGDRRCWPCTLVNGVAVLATAFLVARRRRGLGLVVAVLGGVLVWLRGYVVPYTPAFAPRLVAASPLPDDWFHTETQYRTAPEGSDGPEAPGTLGADAGLDGEETLSVLLDAGAVEADDDGIRLTPTFEEAWRAEMTPLADRDTEALAASVGGVVPDRPATVVEGIDDEWVVLGDGTPEETWLSRPVAVAELAAVRALDGVVSADVARQAAGPLRMFLSTCPDCGTPVVESTTATCCGGYTTPLSAPDDVLACPSCQLRLFTFGE</sequence>
<dbReference type="InterPro" id="IPR058674">
    <property type="entry name" value="DUF8054_N"/>
</dbReference>
<comment type="caution">
    <text evidence="6">The sequence shown here is derived from an EMBL/GenBank/DDBJ whole genome shotgun (WGS) entry which is preliminary data.</text>
</comment>
<feature type="domain" description="DUF8054" evidence="3">
    <location>
        <begin position="5"/>
        <end position="84"/>
    </location>
</feature>
<feature type="transmembrane region" description="Helical" evidence="2">
    <location>
        <begin position="43"/>
        <end position="61"/>
    </location>
</feature>
<dbReference type="AlphaFoldDB" id="A0A6B0GQC3"/>
<dbReference type="Pfam" id="PF26236">
    <property type="entry name" value="DUF8054_N"/>
    <property type="match status" value="1"/>
</dbReference>
<keyword evidence="2" id="KW-1133">Transmembrane helix</keyword>
<dbReference type="InterPro" id="IPR058775">
    <property type="entry name" value="DUF8054_M"/>
</dbReference>
<organism evidence="6 7">
    <name type="scientific">Halomarina oriensis</name>
    <dbReference type="NCBI Taxonomy" id="671145"/>
    <lineage>
        <taxon>Archaea</taxon>
        <taxon>Methanobacteriati</taxon>
        <taxon>Methanobacteriota</taxon>
        <taxon>Stenosarchaea group</taxon>
        <taxon>Halobacteria</taxon>
        <taxon>Halobacteriales</taxon>
        <taxon>Natronomonadaceae</taxon>
        <taxon>Halomarina</taxon>
    </lineage>
</organism>
<dbReference type="OrthoDB" id="205972at2157"/>
<dbReference type="Pfam" id="PF26238">
    <property type="entry name" value="DUF8054_M"/>
    <property type="match status" value="1"/>
</dbReference>
<reference evidence="6 7" key="1">
    <citation type="submission" date="2019-12" db="EMBL/GenBank/DDBJ databases">
        <title>Halocatena pleomorpha gen. nov. sp. nov., an extremely halophilic archaeon of family Halobacteriaceae isolated from saltpan soil.</title>
        <authorList>
            <person name="Pal Y."/>
            <person name="Verma A."/>
            <person name="Krishnamurthi S."/>
            <person name="Kumar P."/>
        </authorList>
    </citation>
    <scope>NUCLEOTIDE SEQUENCE [LARGE SCALE GENOMIC DNA]</scope>
    <source>
        <strain evidence="6 7">JCM 16495</strain>
    </source>
</reference>
<dbReference type="Pfam" id="PF26237">
    <property type="entry name" value="DUF8054_C"/>
    <property type="match status" value="1"/>
</dbReference>
<evidence type="ECO:0000259" key="4">
    <source>
        <dbReference type="Pfam" id="PF26237"/>
    </source>
</evidence>
<keyword evidence="2" id="KW-0472">Membrane</keyword>
<accession>A0A6B0GQC3</accession>
<protein>
    <submittedName>
        <fullName evidence="6">Uncharacterized protein</fullName>
    </submittedName>
</protein>
<gene>
    <name evidence="6" type="ORF">GQS65_17580</name>
</gene>
<name>A0A6B0GQC3_9EURY</name>